<reference evidence="10 11" key="1">
    <citation type="submission" date="2019-06" db="EMBL/GenBank/DDBJ databases">
        <title>Whole genome shotgun sequence of Paenarthrobacter aurescens NBRC 12136.</title>
        <authorList>
            <person name="Hosoyama A."/>
            <person name="Uohara A."/>
            <person name="Ohji S."/>
            <person name="Ichikawa N."/>
        </authorList>
    </citation>
    <scope>NUCLEOTIDE SEQUENCE [LARGE SCALE GENOMIC DNA]</scope>
    <source>
        <strain evidence="10 11">NBRC 12136</strain>
    </source>
</reference>
<gene>
    <name evidence="10" type="ORF">AAU01_30420</name>
</gene>
<feature type="domain" description="Carbohydrate kinase FGGY C-terminal" evidence="9">
    <location>
        <begin position="276"/>
        <end position="468"/>
    </location>
</feature>
<evidence type="ECO:0000256" key="6">
    <source>
        <dbReference type="ARBA" id="ARBA00023157"/>
    </source>
</evidence>
<dbReference type="SUPFAM" id="SSF53067">
    <property type="entry name" value="Actin-like ATPase domain"/>
    <property type="match status" value="2"/>
</dbReference>
<feature type="domain" description="Carbohydrate kinase FGGY N-terminal" evidence="8">
    <location>
        <begin position="27"/>
        <end position="265"/>
    </location>
</feature>
<dbReference type="GO" id="GO:0005524">
    <property type="term" value="F:ATP binding"/>
    <property type="evidence" value="ECO:0007669"/>
    <property type="project" value="UniProtKB-KW"/>
</dbReference>
<evidence type="ECO:0000259" key="8">
    <source>
        <dbReference type="Pfam" id="PF00370"/>
    </source>
</evidence>
<dbReference type="Pfam" id="PF00370">
    <property type="entry name" value="FGGY_N"/>
    <property type="match status" value="1"/>
</dbReference>
<evidence type="ECO:0000313" key="10">
    <source>
        <dbReference type="EMBL" id="GEB20287.1"/>
    </source>
</evidence>
<dbReference type="InterPro" id="IPR013449">
    <property type="entry name" value="Rhamnulokinase"/>
</dbReference>
<evidence type="ECO:0000259" key="9">
    <source>
        <dbReference type="Pfam" id="PF02782"/>
    </source>
</evidence>
<keyword evidence="2" id="KW-0808">Transferase</keyword>
<dbReference type="OrthoDB" id="9761504at2"/>
<dbReference type="GeneID" id="97302579"/>
<evidence type="ECO:0000256" key="1">
    <source>
        <dbReference type="ARBA" id="ARBA00009156"/>
    </source>
</evidence>
<keyword evidence="4 10" id="KW-0418">Kinase</keyword>
<dbReference type="EMBL" id="BJMD01000019">
    <property type="protein sequence ID" value="GEB20287.1"/>
    <property type="molecule type" value="Genomic_DNA"/>
</dbReference>
<evidence type="ECO:0000256" key="4">
    <source>
        <dbReference type="ARBA" id="ARBA00022777"/>
    </source>
</evidence>
<evidence type="ECO:0000256" key="2">
    <source>
        <dbReference type="ARBA" id="ARBA00022679"/>
    </source>
</evidence>
<dbReference type="InterPro" id="IPR018485">
    <property type="entry name" value="FGGY_C"/>
</dbReference>
<dbReference type="Gene3D" id="3.30.420.40">
    <property type="match status" value="2"/>
</dbReference>
<dbReference type="GO" id="GO:0005829">
    <property type="term" value="C:cytosol"/>
    <property type="evidence" value="ECO:0007669"/>
    <property type="project" value="TreeGrafter"/>
</dbReference>
<dbReference type="GO" id="GO:0004370">
    <property type="term" value="F:glycerol kinase activity"/>
    <property type="evidence" value="ECO:0007669"/>
    <property type="project" value="TreeGrafter"/>
</dbReference>
<keyword evidence="6" id="KW-1015">Disulfide bond</keyword>
<dbReference type="GO" id="GO:0006071">
    <property type="term" value="P:glycerol metabolic process"/>
    <property type="evidence" value="ECO:0007669"/>
    <property type="project" value="TreeGrafter"/>
</dbReference>
<accession>A0A4Y3NGS4</accession>
<dbReference type="AlphaFoldDB" id="A0A4Y3NGS4"/>
<dbReference type="PANTHER" id="PTHR10196">
    <property type="entry name" value="SUGAR KINASE"/>
    <property type="match status" value="1"/>
</dbReference>
<sequence>MTNGTTTSTAPVQAGAVPAADNKTVFAAIDIGASSGRVMLGRVSPASGVALQTIHRFPNGVVELDGGLRWDFDALFAEVLKGLAAAADVARGNGERIVSIGIDTWAVDYGLVNDAGELTTVPFSYRDERSRATVERVHAVIPSEKMYATTGLQYLQFNTVYQLASEPNLDGVQALLIPDLIAFLLTGQRRTEATNASTTGLFDAVEGKWATDFLDALGLPRNIFPPLIQPGETVGTLLPTILEQTGLPADTAVVAVGSHDTASAVAAVPAQEQHFAYISSGTWSLVGVELNKPVLTEPSRKANFTNERGVDGTIRYLRNVGGLWLLSECQRAWAAQGFTQSLPALLDSAAALPAGGPQINADDPAFTAPDHMPDRIRAAVRNTGAVLPDRPAAVVRCIMDSLAAGYARTLADAERLTGLSTGVVHIVGGGSQNRLLCQLTADATGKTVIAGPVEATAQGNVLVQARAAGVVTGGLAELRALVVAGEELVRYEPAQEVSDVAS</sequence>
<keyword evidence="7" id="KW-0684">Rhamnose metabolism</keyword>
<dbReference type="RefSeq" id="WP_141284920.1">
    <property type="nucleotide sequence ID" value="NZ_BAAAWK010000001.1"/>
</dbReference>
<evidence type="ECO:0000256" key="3">
    <source>
        <dbReference type="ARBA" id="ARBA00022741"/>
    </source>
</evidence>
<evidence type="ECO:0000256" key="5">
    <source>
        <dbReference type="ARBA" id="ARBA00022840"/>
    </source>
</evidence>
<organism evidence="10 11">
    <name type="scientific">Paenarthrobacter aurescens</name>
    <name type="common">Arthrobacter aurescens</name>
    <dbReference type="NCBI Taxonomy" id="43663"/>
    <lineage>
        <taxon>Bacteria</taxon>
        <taxon>Bacillati</taxon>
        <taxon>Actinomycetota</taxon>
        <taxon>Actinomycetes</taxon>
        <taxon>Micrococcales</taxon>
        <taxon>Micrococcaceae</taxon>
        <taxon>Paenarthrobacter</taxon>
    </lineage>
</organism>
<dbReference type="Pfam" id="PF02782">
    <property type="entry name" value="FGGY_C"/>
    <property type="match status" value="1"/>
</dbReference>
<comment type="similarity">
    <text evidence="1">Belongs to the FGGY kinase family.</text>
</comment>
<dbReference type="GO" id="GO:0019301">
    <property type="term" value="P:rhamnose catabolic process"/>
    <property type="evidence" value="ECO:0007669"/>
    <property type="project" value="InterPro"/>
</dbReference>
<dbReference type="PANTHER" id="PTHR10196:SF93">
    <property type="entry name" value="L-RHAMNULOKINASE"/>
    <property type="match status" value="1"/>
</dbReference>
<dbReference type="InterPro" id="IPR018484">
    <property type="entry name" value="FGGY_N"/>
</dbReference>
<keyword evidence="5" id="KW-0067">ATP-binding</keyword>
<name>A0A4Y3NGS4_PAEAU</name>
<comment type="caution">
    <text evidence="10">The sequence shown here is derived from an EMBL/GenBank/DDBJ whole genome shotgun (WGS) entry which is preliminary data.</text>
</comment>
<proteinExistence type="inferred from homology"/>
<evidence type="ECO:0000256" key="7">
    <source>
        <dbReference type="ARBA" id="ARBA00023308"/>
    </source>
</evidence>
<evidence type="ECO:0000313" key="11">
    <source>
        <dbReference type="Proteomes" id="UP000317715"/>
    </source>
</evidence>
<dbReference type="CDD" id="cd07771">
    <property type="entry name" value="ASKHA_NBD_FGGY_RhaB-like"/>
    <property type="match status" value="1"/>
</dbReference>
<dbReference type="GO" id="GO:0008993">
    <property type="term" value="F:rhamnulokinase activity"/>
    <property type="evidence" value="ECO:0007669"/>
    <property type="project" value="InterPro"/>
</dbReference>
<dbReference type="InterPro" id="IPR043129">
    <property type="entry name" value="ATPase_NBD"/>
</dbReference>
<dbReference type="Proteomes" id="UP000317715">
    <property type="component" value="Unassembled WGS sequence"/>
</dbReference>
<keyword evidence="3" id="KW-0547">Nucleotide-binding</keyword>
<protein>
    <submittedName>
        <fullName evidence="10">Carbohydrate kinase</fullName>
    </submittedName>
</protein>
<keyword evidence="11" id="KW-1185">Reference proteome</keyword>